<dbReference type="Proteomes" id="UP001295444">
    <property type="component" value="Chromosome 10"/>
</dbReference>
<gene>
    <name evidence="1" type="ORF">PECUL_23A030286</name>
</gene>
<feature type="non-terminal residue" evidence="1">
    <location>
        <position position="127"/>
    </location>
</feature>
<sequence length="127" mass="14649">MVIRYRLRLTTSPNPLTPITHNPDLAGTLSRNDPSGFQTTDWMYLHQWYGPTGLKPLHELCPDRTPTLLEQFRDHQIKAYFQSLPGLRHLARPLTSFEHLCANRTHLTRGISSLYSMLMTQTSGDTW</sequence>
<reference evidence="1" key="1">
    <citation type="submission" date="2022-03" db="EMBL/GenBank/DDBJ databases">
        <authorList>
            <person name="Alioto T."/>
            <person name="Alioto T."/>
            <person name="Gomez Garrido J."/>
        </authorList>
    </citation>
    <scope>NUCLEOTIDE SEQUENCE</scope>
</reference>
<keyword evidence="2" id="KW-1185">Reference proteome</keyword>
<evidence type="ECO:0000313" key="1">
    <source>
        <dbReference type="EMBL" id="CAH2319735.1"/>
    </source>
</evidence>
<protein>
    <submittedName>
        <fullName evidence="1">Uncharacterized protein</fullName>
    </submittedName>
</protein>
<evidence type="ECO:0000313" key="2">
    <source>
        <dbReference type="Proteomes" id="UP001295444"/>
    </source>
</evidence>
<accession>A0AAD1T8G5</accession>
<name>A0AAD1T8G5_PELCU</name>
<organism evidence="1 2">
    <name type="scientific">Pelobates cultripes</name>
    <name type="common">Western spadefoot toad</name>
    <dbReference type="NCBI Taxonomy" id="61616"/>
    <lineage>
        <taxon>Eukaryota</taxon>
        <taxon>Metazoa</taxon>
        <taxon>Chordata</taxon>
        <taxon>Craniata</taxon>
        <taxon>Vertebrata</taxon>
        <taxon>Euteleostomi</taxon>
        <taxon>Amphibia</taxon>
        <taxon>Batrachia</taxon>
        <taxon>Anura</taxon>
        <taxon>Pelobatoidea</taxon>
        <taxon>Pelobatidae</taxon>
        <taxon>Pelobates</taxon>
    </lineage>
</organism>
<proteinExistence type="predicted"/>
<dbReference type="EMBL" id="OW240921">
    <property type="protein sequence ID" value="CAH2319735.1"/>
    <property type="molecule type" value="Genomic_DNA"/>
</dbReference>
<dbReference type="AlphaFoldDB" id="A0AAD1T8G5"/>